<name>A0AAV8VWE0_9CUCU</name>
<gene>
    <name evidence="1" type="ORF">NQ315_008066</name>
</gene>
<dbReference type="Proteomes" id="UP001159042">
    <property type="component" value="Unassembled WGS sequence"/>
</dbReference>
<reference evidence="1 2" key="1">
    <citation type="journal article" date="2023" name="Insect Mol. Biol.">
        <title>Genome sequencing provides insights into the evolution of gene families encoding plant cell wall-degrading enzymes in longhorned beetles.</title>
        <authorList>
            <person name="Shin N.R."/>
            <person name="Okamura Y."/>
            <person name="Kirsch R."/>
            <person name="Pauchet Y."/>
        </authorList>
    </citation>
    <scope>NUCLEOTIDE SEQUENCE [LARGE SCALE GENOMIC DNA]</scope>
    <source>
        <strain evidence="1">EAD_L_NR</strain>
    </source>
</reference>
<dbReference type="EMBL" id="JANEYG010000026">
    <property type="protein sequence ID" value="KAJ8918372.1"/>
    <property type="molecule type" value="Genomic_DNA"/>
</dbReference>
<keyword evidence="2" id="KW-1185">Reference proteome</keyword>
<sequence>MDPIVLRVYVWMFLSNLKMDQNITVPDVSWTIPNGVLGTSGGTLNLSNILVTGLETLTNEVTNINATEDEHSNNNLCILLPIEKLQLSLDYNVDIGSDGEIPIYGDGKFLFAQEKTEYSICMYVNFNERYLDDVIFRVTYHHKPLQITGFWNHREVNLIVEGLLNTINRFLAMWNVYEPERASCVSTPFVSYVLNRRFGNENATFEFDSACLKKIFFDGADTIDISALQLKVYIWMFLSNLKTDQNITVPDVSWTFSDNVQGTLSLSNVLVTGLETLTSSPDNINVTEDEDENNNACILIPIERLQLNLDYVADIGIDNEIPIYGDGSFLFAQEKIEYTICMFINFNERYLDDVVFRATYRHKPITGFWKHSEVSLILEGLLNIINRFVAMWNVYEPERASCISTPFVSYVLNRWFGNENATFEFDSTCLKEILFDGTEDIDIHSIEEHILGKMLDAHANGVDDNILNQFAEENKLVMLPILAQVAKKLL</sequence>
<evidence type="ECO:0000313" key="2">
    <source>
        <dbReference type="Proteomes" id="UP001159042"/>
    </source>
</evidence>
<proteinExistence type="predicted"/>
<dbReference type="AlphaFoldDB" id="A0AAV8VWE0"/>
<comment type="caution">
    <text evidence="1">The sequence shown here is derived from an EMBL/GenBank/DDBJ whole genome shotgun (WGS) entry which is preliminary data.</text>
</comment>
<accession>A0AAV8VWE0</accession>
<protein>
    <submittedName>
        <fullName evidence="1">Uncharacterized protein</fullName>
    </submittedName>
</protein>
<evidence type="ECO:0000313" key="1">
    <source>
        <dbReference type="EMBL" id="KAJ8918372.1"/>
    </source>
</evidence>
<organism evidence="1 2">
    <name type="scientific">Exocentrus adspersus</name>
    <dbReference type="NCBI Taxonomy" id="1586481"/>
    <lineage>
        <taxon>Eukaryota</taxon>
        <taxon>Metazoa</taxon>
        <taxon>Ecdysozoa</taxon>
        <taxon>Arthropoda</taxon>
        <taxon>Hexapoda</taxon>
        <taxon>Insecta</taxon>
        <taxon>Pterygota</taxon>
        <taxon>Neoptera</taxon>
        <taxon>Endopterygota</taxon>
        <taxon>Coleoptera</taxon>
        <taxon>Polyphaga</taxon>
        <taxon>Cucujiformia</taxon>
        <taxon>Chrysomeloidea</taxon>
        <taxon>Cerambycidae</taxon>
        <taxon>Lamiinae</taxon>
        <taxon>Acanthocinini</taxon>
        <taxon>Exocentrus</taxon>
    </lineage>
</organism>